<dbReference type="AlphaFoldDB" id="A0A072NIZ3"/>
<evidence type="ECO:0000256" key="1">
    <source>
        <dbReference type="ARBA" id="ARBA00022491"/>
    </source>
</evidence>
<dbReference type="Gene3D" id="1.10.357.10">
    <property type="entry name" value="Tetracycline Repressor, domain 2"/>
    <property type="match status" value="1"/>
</dbReference>
<organism evidence="5 6">
    <name type="scientific">Schinkia azotoformans MEV2011</name>
    <dbReference type="NCBI Taxonomy" id="1348973"/>
    <lineage>
        <taxon>Bacteria</taxon>
        <taxon>Bacillati</taxon>
        <taxon>Bacillota</taxon>
        <taxon>Bacilli</taxon>
        <taxon>Bacillales</taxon>
        <taxon>Bacillaceae</taxon>
        <taxon>Calidifontibacillus/Schinkia group</taxon>
        <taxon>Schinkia</taxon>
    </lineage>
</organism>
<dbReference type="SUPFAM" id="SSF46689">
    <property type="entry name" value="Homeodomain-like"/>
    <property type="match status" value="1"/>
</dbReference>
<dbReference type="PANTHER" id="PTHR43479:SF11">
    <property type="entry name" value="ACREF_ENVCD OPERON REPRESSOR-RELATED"/>
    <property type="match status" value="1"/>
</dbReference>
<dbReference type="InterPro" id="IPR001647">
    <property type="entry name" value="HTH_TetR"/>
</dbReference>
<comment type="caution">
    <text evidence="5">The sequence shown here is derived from an EMBL/GenBank/DDBJ whole genome shotgun (WGS) entry which is preliminary data.</text>
</comment>
<dbReference type="Pfam" id="PF00440">
    <property type="entry name" value="TetR_N"/>
    <property type="match status" value="1"/>
</dbReference>
<evidence type="ECO:0000256" key="3">
    <source>
        <dbReference type="PROSITE-ProRule" id="PRU00335"/>
    </source>
</evidence>
<dbReference type="InterPro" id="IPR050624">
    <property type="entry name" value="HTH-type_Tx_Regulator"/>
</dbReference>
<evidence type="ECO:0000256" key="2">
    <source>
        <dbReference type="ARBA" id="ARBA00023125"/>
    </source>
</evidence>
<proteinExistence type="predicted"/>
<evidence type="ECO:0000313" key="5">
    <source>
        <dbReference type="EMBL" id="KEF37232.1"/>
    </source>
</evidence>
<dbReference type="InterPro" id="IPR036271">
    <property type="entry name" value="Tet_transcr_reg_TetR-rel_C_sf"/>
</dbReference>
<keyword evidence="2 3" id="KW-0238">DNA-binding</keyword>
<feature type="domain" description="HTH tetR-type" evidence="4">
    <location>
        <begin position="12"/>
        <end position="72"/>
    </location>
</feature>
<gene>
    <name evidence="5" type="ORF">M670_03478</name>
</gene>
<dbReference type="Proteomes" id="UP000027936">
    <property type="component" value="Unassembled WGS sequence"/>
</dbReference>
<dbReference type="SUPFAM" id="SSF48498">
    <property type="entry name" value="Tetracyclin repressor-like, C-terminal domain"/>
    <property type="match status" value="1"/>
</dbReference>
<accession>A0A072NIZ3</accession>
<protein>
    <submittedName>
        <fullName evidence="5">Transcriptional regulator</fullName>
    </submittedName>
</protein>
<dbReference type="PROSITE" id="PS50977">
    <property type="entry name" value="HTH_TETR_2"/>
    <property type="match status" value="1"/>
</dbReference>
<feature type="DNA-binding region" description="H-T-H motif" evidence="3">
    <location>
        <begin position="35"/>
        <end position="54"/>
    </location>
</feature>
<evidence type="ECO:0000313" key="6">
    <source>
        <dbReference type="Proteomes" id="UP000027936"/>
    </source>
</evidence>
<dbReference type="EMBL" id="JJRY01000016">
    <property type="protein sequence ID" value="KEF37232.1"/>
    <property type="molecule type" value="Genomic_DNA"/>
</dbReference>
<dbReference type="InterPro" id="IPR041490">
    <property type="entry name" value="KstR2_TetR_C"/>
</dbReference>
<dbReference type="Pfam" id="PF17932">
    <property type="entry name" value="TetR_C_24"/>
    <property type="match status" value="1"/>
</dbReference>
<dbReference type="GO" id="GO:0003677">
    <property type="term" value="F:DNA binding"/>
    <property type="evidence" value="ECO:0007669"/>
    <property type="project" value="UniProtKB-UniRule"/>
</dbReference>
<dbReference type="PRINTS" id="PR00455">
    <property type="entry name" value="HTHTETR"/>
</dbReference>
<dbReference type="PATRIC" id="fig|1348973.3.peg.3353"/>
<reference evidence="5 6" key="1">
    <citation type="submission" date="2014-04" db="EMBL/GenBank/DDBJ databases">
        <title>Draft genome sequence of Bacillus azotoformans MEV2011, a (co-) denitrifying strain unable to grow in the presence of oxygen.</title>
        <authorList>
            <person name="Nielsen M."/>
            <person name="Schreiber L."/>
            <person name="Finster K."/>
            <person name="Schramm A."/>
        </authorList>
    </citation>
    <scope>NUCLEOTIDE SEQUENCE [LARGE SCALE GENOMIC DNA]</scope>
    <source>
        <strain evidence="5 6">MEV2011</strain>
    </source>
</reference>
<keyword evidence="1" id="KW-0678">Repressor</keyword>
<name>A0A072NIZ3_SCHAZ</name>
<dbReference type="PANTHER" id="PTHR43479">
    <property type="entry name" value="ACREF/ENVCD OPERON REPRESSOR-RELATED"/>
    <property type="match status" value="1"/>
</dbReference>
<dbReference type="Gene3D" id="1.10.10.60">
    <property type="entry name" value="Homeodomain-like"/>
    <property type="match status" value="1"/>
</dbReference>
<dbReference type="InterPro" id="IPR009057">
    <property type="entry name" value="Homeodomain-like_sf"/>
</dbReference>
<evidence type="ECO:0000259" key="4">
    <source>
        <dbReference type="PROSITE" id="PS50977"/>
    </source>
</evidence>
<sequence length="198" mass="23222">MLNMSLRKQKTEKKRIEMLRSAAKIVKEKGYDRATMDDIAAELLMTKGSLYYYFDSKEQLVFQCHELIFNEAITVMEEISRMDLPAHAKIEKAIITHIKFLINERDMFNMIIQPEQLFIEENHLRSVLEQREKITSIIDRIIEEGLSKGEFSVSDPKMARMMILGAMNWIQTWYSTDGKYSEKEIANIYSNSLIKLLL</sequence>